<sequence length="218" mass="23724">MSSLFGDEHRSLQDQFDSRQLADVLEAVIVQPEIDDEAKAFIESRSFFFLSTVNAQGHPTVSHKGGAVGFVRVIDRSTIAFPSYDGNGMFLSMGNIAGDGRIALLFMDFDPPHRLRAHANAVVSSNDPLMSDYPGADLIVRATVTNVFVNCPRYITPRSPTAEPKYVPDANGQAPLPGWKKIDALQPFLPARFQGVAEAEGGVITGDEYGRRLQQGNA</sequence>
<evidence type="ECO:0000259" key="1">
    <source>
        <dbReference type="Pfam" id="PF01243"/>
    </source>
</evidence>
<reference evidence="2" key="1">
    <citation type="submission" date="2020-05" db="EMBL/GenBank/DDBJ databases">
        <authorList>
            <person name="Chiriac C."/>
            <person name="Salcher M."/>
            <person name="Ghai R."/>
            <person name="Kavagutti S V."/>
        </authorList>
    </citation>
    <scope>NUCLEOTIDE SEQUENCE</scope>
</reference>
<accession>A0A6J7EZ35</accession>
<dbReference type="Gene3D" id="2.30.110.10">
    <property type="entry name" value="Electron Transport, Fmn-binding Protein, Chain A"/>
    <property type="match status" value="1"/>
</dbReference>
<feature type="domain" description="Pyridoxamine 5'-phosphate oxidase N-terminal" evidence="1">
    <location>
        <begin position="34"/>
        <end position="132"/>
    </location>
</feature>
<dbReference type="PANTHER" id="PTHR42815:SF2">
    <property type="entry name" value="FAD-BINDING, PUTATIVE (AFU_ORTHOLOGUE AFUA_6G07600)-RELATED"/>
    <property type="match status" value="1"/>
</dbReference>
<dbReference type="Pfam" id="PF01243">
    <property type="entry name" value="PNPOx_N"/>
    <property type="match status" value="1"/>
</dbReference>
<dbReference type="PANTHER" id="PTHR42815">
    <property type="entry name" value="FAD-BINDING, PUTATIVE (AFU_ORTHOLOGUE AFUA_6G07600)-RELATED"/>
    <property type="match status" value="1"/>
</dbReference>
<proteinExistence type="predicted"/>
<evidence type="ECO:0000313" key="2">
    <source>
        <dbReference type="EMBL" id="CAB4886514.1"/>
    </source>
</evidence>
<gene>
    <name evidence="2" type="ORF">UFOPK3376_02318</name>
</gene>
<dbReference type="InterPro" id="IPR011576">
    <property type="entry name" value="Pyridox_Oxase_N"/>
</dbReference>
<dbReference type="EMBL" id="CAFBLP010000070">
    <property type="protein sequence ID" value="CAB4886514.1"/>
    <property type="molecule type" value="Genomic_DNA"/>
</dbReference>
<dbReference type="AlphaFoldDB" id="A0A6J7EZ35"/>
<dbReference type="SUPFAM" id="SSF50475">
    <property type="entry name" value="FMN-binding split barrel"/>
    <property type="match status" value="1"/>
</dbReference>
<organism evidence="2">
    <name type="scientific">freshwater metagenome</name>
    <dbReference type="NCBI Taxonomy" id="449393"/>
    <lineage>
        <taxon>unclassified sequences</taxon>
        <taxon>metagenomes</taxon>
        <taxon>ecological metagenomes</taxon>
    </lineage>
</organism>
<protein>
    <submittedName>
        <fullName evidence="2">Unannotated protein</fullName>
    </submittedName>
</protein>
<dbReference type="InterPro" id="IPR012349">
    <property type="entry name" value="Split_barrel_FMN-bd"/>
</dbReference>
<name>A0A6J7EZ35_9ZZZZ</name>